<evidence type="ECO:0000256" key="6">
    <source>
        <dbReference type="HAMAP-Rule" id="MF_01328"/>
    </source>
</evidence>
<evidence type="ECO:0000313" key="8">
    <source>
        <dbReference type="EMBL" id="MBK5897009.1"/>
    </source>
</evidence>
<gene>
    <name evidence="6 8" type="primary">rplD</name>
    <name evidence="8" type="ORF">JJN12_04315</name>
</gene>
<comment type="function">
    <text evidence="6">One of the primary rRNA binding proteins, this protein initially binds near the 5'-end of the 23S rRNA. It is important during the early stages of 50S assembly. It makes multiple contacts with different domains of the 23S rRNA in the assembled 50S subunit and ribosome.</text>
</comment>
<dbReference type="NCBIfam" id="TIGR03953">
    <property type="entry name" value="rplD_bact"/>
    <property type="match status" value="1"/>
</dbReference>
<evidence type="ECO:0000256" key="2">
    <source>
        <dbReference type="ARBA" id="ARBA00011838"/>
    </source>
</evidence>
<dbReference type="Gene3D" id="3.40.1370.10">
    <property type="match status" value="1"/>
</dbReference>
<dbReference type="SUPFAM" id="SSF52166">
    <property type="entry name" value="Ribosomal protein L4"/>
    <property type="match status" value="1"/>
</dbReference>
<keyword evidence="9" id="KW-1185">Reference proteome</keyword>
<comment type="caution">
    <text evidence="8">The sequence shown here is derived from an EMBL/GenBank/DDBJ whole genome shotgun (WGS) entry which is preliminary data.</text>
</comment>
<dbReference type="GO" id="GO:0005840">
    <property type="term" value="C:ribosome"/>
    <property type="evidence" value="ECO:0007669"/>
    <property type="project" value="UniProtKB-KW"/>
</dbReference>
<organism evidence="8 9">
    <name type="scientific">Catonella massiliensis</name>
    <dbReference type="NCBI Taxonomy" id="2799636"/>
    <lineage>
        <taxon>Bacteria</taxon>
        <taxon>Bacillati</taxon>
        <taxon>Bacillota</taxon>
        <taxon>Clostridia</taxon>
        <taxon>Lachnospirales</taxon>
        <taxon>Lachnospiraceae</taxon>
        <taxon>Catonella</taxon>
    </lineage>
</organism>
<keyword evidence="6" id="KW-0694">RNA-binding</keyword>
<evidence type="ECO:0000256" key="7">
    <source>
        <dbReference type="SAM" id="MobiDB-lite"/>
    </source>
</evidence>
<dbReference type="PANTHER" id="PTHR10746:SF6">
    <property type="entry name" value="LARGE RIBOSOMAL SUBUNIT PROTEIN UL4M"/>
    <property type="match status" value="1"/>
</dbReference>
<feature type="region of interest" description="Disordered" evidence="7">
    <location>
        <begin position="48"/>
        <end position="79"/>
    </location>
</feature>
<proteinExistence type="inferred from homology"/>
<comment type="similarity">
    <text evidence="1 6">Belongs to the universal ribosomal protein uL4 family.</text>
</comment>
<dbReference type="Proteomes" id="UP000604730">
    <property type="component" value="Unassembled WGS sequence"/>
</dbReference>
<keyword evidence="6" id="KW-0699">rRNA-binding</keyword>
<accession>A0ABS1IYQ3</accession>
<dbReference type="EMBL" id="JAEPRJ010000001">
    <property type="protein sequence ID" value="MBK5897009.1"/>
    <property type="molecule type" value="Genomic_DNA"/>
</dbReference>
<reference evidence="8 9" key="1">
    <citation type="submission" date="2021-01" db="EMBL/GenBank/DDBJ databases">
        <title>Isolation and description of Catonella massiliensis sp. nov., a novel Catonella species, isolated from a stable periodontitis subject.</title>
        <authorList>
            <person name="Antezack A."/>
            <person name="Boxberger M."/>
            <person name="La Scola B."/>
            <person name="Monnet-Corti V."/>
        </authorList>
    </citation>
    <scope>NUCLEOTIDE SEQUENCE [LARGE SCALE GENOMIC DNA]</scope>
    <source>
        <strain evidence="8 9">Marseille-Q4567</strain>
    </source>
</reference>
<dbReference type="RefSeq" id="WP_208428527.1">
    <property type="nucleotide sequence ID" value="NZ_JAEPRJ010000001.1"/>
</dbReference>
<keyword evidence="4 6" id="KW-0687">Ribonucleoprotein</keyword>
<dbReference type="Pfam" id="PF00573">
    <property type="entry name" value="Ribosomal_L4"/>
    <property type="match status" value="1"/>
</dbReference>
<evidence type="ECO:0000256" key="5">
    <source>
        <dbReference type="ARBA" id="ARBA00035244"/>
    </source>
</evidence>
<dbReference type="InterPro" id="IPR013005">
    <property type="entry name" value="Ribosomal_uL4-like"/>
</dbReference>
<evidence type="ECO:0000256" key="1">
    <source>
        <dbReference type="ARBA" id="ARBA00010528"/>
    </source>
</evidence>
<evidence type="ECO:0000313" key="9">
    <source>
        <dbReference type="Proteomes" id="UP000604730"/>
    </source>
</evidence>
<comment type="function">
    <text evidence="6">Forms part of the polypeptide exit tunnel.</text>
</comment>
<dbReference type="PANTHER" id="PTHR10746">
    <property type="entry name" value="50S RIBOSOMAL PROTEIN L4"/>
    <property type="match status" value="1"/>
</dbReference>
<name>A0ABS1IYQ3_9FIRM</name>
<dbReference type="InterPro" id="IPR023574">
    <property type="entry name" value="Ribosomal_uL4_dom_sf"/>
</dbReference>
<protein>
    <recommendedName>
        <fullName evidence="5 6">Large ribosomal subunit protein uL4</fullName>
    </recommendedName>
</protein>
<evidence type="ECO:0000256" key="4">
    <source>
        <dbReference type="ARBA" id="ARBA00023274"/>
    </source>
</evidence>
<feature type="compositionally biased region" description="Basic residues" evidence="7">
    <location>
        <begin position="60"/>
        <end position="71"/>
    </location>
</feature>
<dbReference type="InterPro" id="IPR002136">
    <property type="entry name" value="Ribosomal_uL4"/>
</dbReference>
<sequence>MANISVLNMEGKEVGTLELNDAIFAVEVKEHLMHRAVVLQLANNRQGTQSAKTRAAVRGGGRKPWRQKGTGHARQGSIRSPQWKGGGVVFAPQPRDYSFKMNRKEKQAAICSALTTKLNENKLIVLDEFKLGEIKTKAAKKVLEDIKANKALIILGEKEENVILSARNLESVATTLTNSISVYDILNHDSLVITKDAVSKIEEVYA</sequence>
<keyword evidence="3 6" id="KW-0689">Ribosomal protein</keyword>
<comment type="subunit">
    <text evidence="2 6">Part of the 50S ribosomal subunit.</text>
</comment>
<dbReference type="HAMAP" id="MF_01328_B">
    <property type="entry name" value="Ribosomal_uL4_B"/>
    <property type="match status" value="1"/>
</dbReference>
<evidence type="ECO:0000256" key="3">
    <source>
        <dbReference type="ARBA" id="ARBA00022980"/>
    </source>
</evidence>